<feature type="compositionally biased region" description="Basic and acidic residues" evidence="1">
    <location>
        <begin position="230"/>
        <end position="241"/>
    </location>
</feature>
<protein>
    <submittedName>
        <fullName evidence="2">Uncharacterized protein</fullName>
    </submittedName>
</protein>
<evidence type="ECO:0000313" key="3">
    <source>
        <dbReference type="Proteomes" id="UP000544331"/>
    </source>
</evidence>
<feature type="compositionally biased region" description="Basic and acidic residues" evidence="1">
    <location>
        <begin position="248"/>
        <end position="261"/>
    </location>
</feature>
<sequence>MTSNNTYPFPGDRLSDDSPIMQRAFAFGNAAADLVREGERAGEARVHSRLTPRIDNQVSVIKTLESRLQASEKKNADLSKSLKAWQGRAAKAQARTNKAEADAAKAKADADDRVAQVRARIQEQLAGFSRLFEQTDDNAASSGAHAGNQNGRSAAVNSSAATEQQSNQPEQQISPSSSDTSANARIKTEEIPLMIQLRECPSSNDSDSSDYASTSERSGLLVDEIDMLEQEERYKRLREVKEEDEVMSESRDNSVKRQRTE</sequence>
<name>A0A8H6DAY0_9HYPO</name>
<accession>A0A8H6DAY0</accession>
<evidence type="ECO:0000313" key="2">
    <source>
        <dbReference type="EMBL" id="KAF5710713.1"/>
    </source>
</evidence>
<proteinExistence type="predicted"/>
<feature type="compositionally biased region" description="Low complexity" evidence="1">
    <location>
        <begin position="202"/>
        <end position="218"/>
    </location>
</feature>
<dbReference type="EMBL" id="JAAOAN010000322">
    <property type="protein sequence ID" value="KAF5710713.1"/>
    <property type="molecule type" value="Genomic_DNA"/>
</dbReference>
<feature type="region of interest" description="Disordered" evidence="1">
    <location>
        <begin position="138"/>
        <end position="183"/>
    </location>
</feature>
<comment type="caution">
    <text evidence="2">The sequence shown here is derived from an EMBL/GenBank/DDBJ whole genome shotgun (WGS) entry which is preliminary data.</text>
</comment>
<keyword evidence="3" id="KW-1185">Reference proteome</keyword>
<gene>
    <name evidence="2" type="ORF">FMUND_9357</name>
</gene>
<feature type="region of interest" description="Disordered" evidence="1">
    <location>
        <begin position="197"/>
        <end position="261"/>
    </location>
</feature>
<dbReference type="AlphaFoldDB" id="A0A8H6DAY0"/>
<dbReference type="Proteomes" id="UP000544331">
    <property type="component" value="Unassembled WGS sequence"/>
</dbReference>
<feature type="compositionally biased region" description="Basic and acidic residues" evidence="1">
    <location>
        <begin position="97"/>
        <end position="111"/>
    </location>
</feature>
<reference evidence="2 3" key="1">
    <citation type="submission" date="2020-05" db="EMBL/GenBank/DDBJ databases">
        <title>Identification and distribution of gene clusters putatively required for synthesis of sphingolipid metabolism inhibitors in phylogenetically diverse species of the filamentous fungus Fusarium.</title>
        <authorList>
            <person name="Kim H.-S."/>
            <person name="Busman M."/>
            <person name="Brown D.W."/>
            <person name="Divon H."/>
            <person name="Uhlig S."/>
            <person name="Proctor R.H."/>
        </authorList>
    </citation>
    <scope>NUCLEOTIDE SEQUENCE [LARGE SCALE GENOMIC DNA]</scope>
    <source>
        <strain evidence="2 3">NRRL 66235</strain>
    </source>
</reference>
<organism evidence="2 3">
    <name type="scientific">Fusarium mundagurra</name>
    <dbReference type="NCBI Taxonomy" id="1567541"/>
    <lineage>
        <taxon>Eukaryota</taxon>
        <taxon>Fungi</taxon>
        <taxon>Dikarya</taxon>
        <taxon>Ascomycota</taxon>
        <taxon>Pezizomycotina</taxon>
        <taxon>Sordariomycetes</taxon>
        <taxon>Hypocreomycetidae</taxon>
        <taxon>Hypocreales</taxon>
        <taxon>Nectriaceae</taxon>
        <taxon>Fusarium</taxon>
        <taxon>Fusarium fujikuroi species complex</taxon>
    </lineage>
</organism>
<evidence type="ECO:0000256" key="1">
    <source>
        <dbReference type="SAM" id="MobiDB-lite"/>
    </source>
</evidence>
<feature type="region of interest" description="Disordered" evidence="1">
    <location>
        <begin position="89"/>
        <end position="111"/>
    </location>
</feature>
<dbReference type="OrthoDB" id="5069103at2759"/>